<protein>
    <submittedName>
        <fullName evidence="1">Uncharacterized protein</fullName>
    </submittedName>
</protein>
<accession>A0A7T2W0V7</accession>
<sequence length="54" mass="5709">MKATKQFKGVKDGEIYPTVFEVGDEIPAELEAAAIELGAVEQKKAVAGTDKAKS</sequence>
<organism evidence="1 2">
    <name type="scientific">Delftia acidovorans</name>
    <name type="common">Pseudomonas acidovorans</name>
    <name type="synonym">Comamonas acidovorans</name>
    <dbReference type="NCBI Taxonomy" id="80866"/>
    <lineage>
        <taxon>Bacteria</taxon>
        <taxon>Pseudomonadati</taxon>
        <taxon>Pseudomonadota</taxon>
        <taxon>Betaproteobacteria</taxon>
        <taxon>Burkholderiales</taxon>
        <taxon>Comamonadaceae</taxon>
        <taxon>Delftia</taxon>
    </lineage>
</organism>
<reference evidence="1 2" key="1">
    <citation type="submission" date="2020-12" db="EMBL/GenBank/DDBJ databases">
        <title>FDA dAtabase for Regulatory Grade micrObial Sequences (FDA-ARGOS): Supporting development and validation of Infectious Disease Dx tests.</title>
        <authorList>
            <person name="Sproer C."/>
            <person name="Gronow S."/>
            <person name="Severitt S."/>
            <person name="Schroder I."/>
            <person name="Tallon L."/>
            <person name="Sadzewicz L."/>
            <person name="Zhao X."/>
            <person name="Boylan J."/>
            <person name="Ott S."/>
            <person name="Bowen H."/>
            <person name="Vavikolanu K."/>
            <person name="Mehta A."/>
            <person name="Aluvathingal J."/>
            <person name="Nadendla S."/>
            <person name="Lowell S."/>
            <person name="Myers T."/>
            <person name="Yan Y."/>
            <person name="Sichtig H."/>
        </authorList>
    </citation>
    <scope>NUCLEOTIDE SEQUENCE [LARGE SCALE GENOMIC DNA]</scope>
    <source>
        <strain evidence="1 2">FDAARGOS_909</strain>
    </source>
</reference>
<name>A0A7T2W0V7_DELAC</name>
<gene>
    <name evidence="1" type="ORF">I6G66_06290</name>
</gene>
<proteinExistence type="predicted"/>
<dbReference type="AlphaFoldDB" id="A0A7T2W0V7"/>
<evidence type="ECO:0000313" key="1">
    <source>
        <dbReference type="EMBL" id="QPS09628.1"/>
    </source>
</evidence>
<evidence type="ECO:0000313" key="2">
    <source>
        <dbReference type="Proteomes" id="UP000594778"/>
    </source>
</evidence>
<dbReference type="EMBL" id="CP065668">
    <property type="protein sequence ID" value="QPS09628.1"/>
    <property type="molecule type" value="Genomic_DNA"/>
</dbReference>
<dbReference type="Proteomes" id="UP000594778">
    <property type="component" value="Chromosome"/>
</dbReference>
<dbReference type="RefSeq" id="WP_197956481.1">
    <property type="nucleotide sequence ID" value="NZ_CBDHEQ010000002.1"/>
</dbReference>